<dbReference type="PANTHER" id="PTHR43711">
    <property type="entry name" value="TWO-COMPONENT HISTIDINE KINASE"/>
    <property type="match status" value="1"/>
</dbReference>
<evidence type="ECO:0000313" key="11">
    <source>
        <dbReference type="EMBL" id="EEG78833.1"/>
    </source>
</evidence>
<dbReference type="InterPro" id="IPR003661">
    <property type="entry name" value="HisK_dim/P_dom"/>
</dbReference>
<dbReference type="InterPro" id="IPR003594">
    <property type="entry name" value="HATPase_dom"/>
</dbReference>
<evidence type="ECO:0000256" key="3">
    <source>
        <dbReference type="ARBA" id="ARBA00012438"/>
    </source>
</evidence>
<dbReference type="PANTHER" id="PTHR43711:SF1">
    <property type="entry name" value="HISTIDINE KINASE 1"/>
    <property type="match status" value="1"/>
</dbReference>
<keyword evidence="5 11" id="KW-0808">Transferase</keyword>
<evidence type="ECO:0000256" key="6">
    <source>
        <dbReference type="ARBA" id="ARBA00022777"/>
    </source>
</evidence>
<dbReference type="Gene3D" id="6.10.340.10">
    <property type="match status" value="1"/>
</dbReference>
<evidence type="ECO:0000256" key="1">
    <source>
        <dbReference type="ARBA" id="ARBA00000085"/>
    </source>
</evidence>
<evidence type="ECO:0000259" key="9">
    <source>
        <dbReference type="PROSITE" id="PS50109"/>
    </source>
</evidence>
<dbReference type="EMBL" id="ACJM01000001">
    <property type="protein sequence ID" value="EEG78833.1"/>
    <property type="molecule type" value="Genomic_DNA"/>
</dbReference>
<dbReference type="Pfam" id="PF02518">
    <property type="entry name" value="HATPase_c"/>
    <property type="match status" value="1"/>
</dbReference>
<dbReference type="SUPFAM" id="SSF47384">
    <property type="entry name" value="Homodimeric domain of signal transducing histidine kinase"/>
    <property type="match status" value="1"/>
</dbReference>
<dbReference type="InterPro" id="IPR050736">
    <property type="entry name" value="Sensor_HK_Regulatory"/>
</dbReference>
<evidence type="ECO:0000256" key="8">
    <source>
        <dbReference type="SAM" id="Phobius"/>
    </source>
</evidence>
<dbReference type="SMART" id="SM00304">
    <property type="entry name" value="HAMP"/>
    <property type="match status" value="1"/>
</dbReference>
<dbReference type="GO" id="GO:0000155">
    <property type="term" value="F:phosphorelay sensor kinase activity"/>
    <property type="evidence" value="ECO:0007669"/>
    <property type="project" value="InterPro"/>
</dbReference>
<dbReference type="Proteomes" id="UP000006443">
    <property type="component" value="Unassembled WGS sequence"/>
</dbReference>
<keyword evidence="7" id="KW-0902">Two-component regulatory system</keyword>
<evidence type="ECO:0000256" key="2">
    <source>
        <dbReference type="ARBA" id="ARBA00004370"/>
    </source>
</evidence>
<dbReference type="FunFam" id="3.30.565.10:FF:000006">
    <property type="entry name" value="Sensor histidine kinase WalK"/>
    <property type="match status" value="1"/>
</dbReference>
<evidence type="ECO:0000259" key="10">
    <source>
        <dbReference type="PROSITE" id="PS50885"/>
    </source>
</evidence>
<dbReference type="InterPro" id="IPR036097">
    <property type="entry name" value="HisK_dim/P_sf"/>
</dbReference>
<comment type="subcellular location">
    <subcellularLocation>
        <location evidence="2">Membrane</location>
    </subcellularLocation>
</comment>
<accession>C0GC98</accession>
<feature type="transmembrane region" description="Helical" evidence="8">
    <location>
        <begin position="160"/>
        <end position="178"/>
    </location>
</feature>
<keyword evidence="8" id="KW-0812">Transmembrane</keyword>
<dbReference type="PROSITE" id="PS50885">
    <property type="entry name" value="HAMP"/>
    <property type="match status" value="1"/>
</dbReference>
<dbReference type="PRINTS" id="PR00344">
    <property type="entry name" value="BCTRLSENSOR"/>
</dbReference>
<dbReference type="Pfam" id="PF00512">
    <property type="entry name" value="HisKA"/>
    <property type="match status" value="1"/>
</dbReference>
<evidence type="ECO:0000313" key="12">
    <source>
        <dbReference type="Proteomes" id="UP000006443"/>
    </source>
</evidence>
<feature type="domain" description="HAMP" evidence="10">
    <location>
        <begin position="180"/>
        <end position="232"/>
    </location>
</feature>
<feature type="transmembrane region" description="Helical" evidence="8">
    <location>
        <begin position="12"/>
        <end position="32"/>
    </location>
</feature>
<keyword evidence="12" id="KW-1185">Reference proteome</keyword>
<dbReference type="EC" id="2.7.13.3" evidence="3"/>
<dbReference type="InterPro" id="IPR005467">
    <property type="entry name" value="His_kinase_dom"/>
</dbReference>
<dbReference type="GO" id="GO:0016020">
    <property type="term" value="C:membrane"/>
    <property type="evidence" value="ECO:0007669"/>
    <property type="project" value="UniProtKB-SubCell"/>
</dbReference>
<evidence type="ECO:0000256" key="4">
    <source>
        <dbReference type="ARBA" id="ARBA00022553"/>
    </source>
</evidence>
<dbReference type="SMART" id="SM00388">
    <property type="entry name" value="HisKA"/>
    <property type="match status" value="1"/>
</dbReference>
<dbReference type="CDD" id="cd06225">
    <property type="entry name" value="HAMP"/>
    <property type="match status" value="1"/>
</dbReference>
<name>C0GC98_DETAL</name>
<proteinExistence type="predicted"/>
<evidence type="ECO:0000256" key="7">
    <source>
        <dbReference type="ARBA" id="ARBA00023012"/>
    </source>
</evidence>
<dbReference type="RefSeq" id="WP_008513835.1">
    <property type="nucleotide sequence ID" value="NZ_ACJM01000001.1"/>
</dbReference>
<keyword evidence="8" id="KW-1133">Transmembrane helix</keyword>
<dbReference type="SUPFAM" id="SSF55874">
    <property type="entry name" value="ATPase domain of HSP90 chaperone/DNA topoisomerase II/histidine kinase"/>
    <property type="match status" value="1"/>
</dbReference>
<keyword evidence="8" id="KW-0472">Membrane</keyword>
<comment type="catalytic activity">
    <reaction evidence="1">
        <text>ATP + protein L-histidine = ADP + protein N-phospho-L-histidine.</text>
        <dbReference type="EC" id="2.7.13.3"/>
    </reaction>
</comment>
<dbReference type="Pfam" id="PF00672">
    <property type="entry name" value="HAMP"/>
    <property type="match status" value="1"/>
</dbReference>
<keyword evidence="4" id="KW-0597">Phosphoprotein</keyword>
<protein>
    <recommendedName>
        <fullName evidence="3">histidine kinase</fullName>
        <ecNumber evidence="3">2.7.13.3</ecNumber>
    </recommendedName>
</protein>
<evidence type="ECO:0000256" key="5">
    <source>
        <dbReference type="ARBA" id="ARBA00022679"/>
    </source>
</evidence>
<keyword evidence="6 11" id="KW-0418">Kinase</keyword>
<dbReference type="PROSITE" id="PS50109">
    <property type="entry name" value="HIS_KIN"/>
    <property type="match status" value="1"/>
</dbReference>
<organism evidence="11 12">
    <name type="scientific">Dethiobacter alkaliphilus AHT 1</name>
    <dbReference type="NCBI Taxonomy" id="555088"/>
    <lineage>
        <taxon>Bacteria</taxon>
        <taxon>Bacillati</taxon>
        <taxon>Bacillota</taxon>
        <taxon>Dethiobacteria</taxon>
        <taxon>Dethiobacterales</taxon>
        <taxon>Dethiobacteraceae</taxon>
        <taxon>Dethiobacter</taxon>
    </lineage>
</organism>
<dbReference type="InterPro" id="IPR036890">
    <property type="entry name" value="HATPase_C_sf"/>
</dbReference>
<dbReference type="STRING" id="555088.DealDRAFT_0107"/>
<reference evidence="11 12" key="1">
    <citation type="submission" date="2009-02" db="EMBL/GenBank/DDBJ databases">
        <title>Sequencing of the draft genome and assembly of Dethiobacter alkaliphilus AHT 1.</title>
        <authorList>
            <consortium name="US DOE Joint Genome Institute (JGI-PGF)"/>
            <person name="Lucas S."/>
            <person name="Copeland A."/>
            <person name="Lapidus A."/>
            <person name="Glavina del Rio T."/>
            <person name="Dalin E."/>
            <person name="Tice H."/>
            <person name="Bruce D."/>
            <person name="Goodwin L."/>
            <person name="Pitluck S."/>
            <person name="Larimer F."/>
            <person name="Land M.L."/>
            <person name="Hauser L."/>
            <person name="Muyzer G."/>
        </authorList>
    </citation>
    <scope>NUCLEOTIDE SEQUENCE [LARGE SCALE GENOMIC DNA]</scope>
    <source>
        <strain evidence="11 12">AHT 1</strain>
    </source>
</reference>
<dbReference type="Gene3D" id="3.30.565.10">
    <property type="entry name" value="Histidine kinase-like ATPase, C-terminal domain"/>
    <property type="match status" value="1"/>
</dbReference>
<feature type="domain" description="Histidine kinase" evidence="9">
    <location>
        <begin position="240"/>
        <end position="455"/>
    </location>
</feature>
<dbReference type="AlphaFoldDB" id="C0GC98"/>
<dbReference type="SUPFAM" id="SSF158472">
    <property type="entry name" value="HAMP domain-like"/>
    <property type="match status" value="1"/>
</dbReference>
<dbReference type="SMART" id="SM00387">
    <property type="entry name" value="HATPase_c"/>
    <property type="match status" value="1"/>
</dbReference>
<dbReference type="Gene3D" id="1.10.287.130">
    <property type="match status" value="1"/>
</dbReference>
<comment type="caution">
    <text evidence="11">The sequence shown here is derived from an EMBL/GenBank/DDBJ whole genome shotgun (WGS) entry which is preliminary data.</text>
</comment>
<dbReference type="eggNOG" id="COG5002">
    <property type="taxonomic scope" value="Bacteria"/>
</dbReference>
<gene>
    <name evidence="11" type="ORF">DealDRAFT_0107</name>
</gene>
<dbReference type="InterPro" id="IPR003660">
    <property type="entry name" value="HAMP_dom"/>
</dbReference>
<dbReference type="InterPro" id="IPR004358">
    <property type="entry name" value="Sig_transdc_His_kin-like_C"/>
</dbReference>
<dbReference type="CDD" id="cd00075">
    <property type="entry name" value="HATPase"/>
    <property type="match status" value="1"/>
</dbReference>
<sequence length="455" mass="50556">MKKTLSGKITLAMVALAVGGILLTALLTNLALDWNFQRYLRSVQEEQNRLIVGTLSELYGEEASWSSVRHSTMHMGSTTGTQIRVYDNDGRLIADSLPGMMQGMQGRRWQEEQAQRGQTYEYPLLVQGQQIGFVEITHLGQEGLWTGEAMVFRRTVQQSALLTGLAAILAAIIIGSLLSRRLTARFAHLSTAAEKWGQGRFDVRTEPEGDDEVSRLAETMNRMASRLEDQSNLRKKLTGDISHELRTPLTTIQSYLEAFLDGVMKPDKQNITAVLDESHRLNSLVNDLQELSNAEYRGKNVNLTEMDLNSFVAREAERVRPAMRQKDIRLSVTPHEKEAVVLADETLLGRVLGNILINAQKYTQQGGQVTVTVFDAGRRAGVAVTDTGEGISKEHLPHIFERFYRADASRTRSTGGSGIGLAIVRELLELMDGEVDVESQPGKGSTFRIFLQKPS</sequence>
<dbReference type="CDD" id="cd00082">
    <property type="entry name" value="HisKA"/>
    <property type="match status" value="1"/>
</dbReference>